<dbReference type="Pfam" id="PF09861">
    <property type="entry name" value="Lar_N"/>
    <property type="match status" value="1"/>
</dbReference>
<dbReference type="GO" id="GO:0050043">
    <property type="term" value="F:lactate racemase activity"/>
    <property type="evidence" value="ECO:0007669"/>
    <property type="project" value="InterPro"/>
</dbReference>
<protein>
    <recommendedName>
        <fullName evidence="1">LarA-like N-terminal domain-containing protein</fullName>
    </recommendedName>
</protein>
<dbReference type="PANTHER" id="PTHR33171">
    <property type="entry name" value="LAR_N DOMAIN-CONTAINING PROTEIN"/>
    <property type="match status" value="1"/>
</dbReference>
<dbReference type="Gene3D" id="3.90.226.30">
    <property type="match status" value="1"/>
</dbReference>
<evidence type="ECO:0000259" key="1">
    <source>
        <dbReference type="Pfam" id="PF09861"/>
    </source>
</evidence>
<evidence type="ECO:0000313" key="2">
    <source>
        <dbReference type="EMBL" id="RLE52921.1"/>
    </source>
</evidence>
<dbReference type="EMBL" id="QMQX01000029">
    <property type="protein sequence ID" value="RLE52921.1"/>
    <property type="molecule type" value="Genomic_DNA"/>
</dbReference>
<feature type="domain" description="LarA-like N-terminal" evidence="1">
    <location>
        <begin position="22"/>
        <end position="195"/>
    </location>
</feature>
<dbReference type="PANTHER" id="PTHR33171:SF17">
    <property type="entry name" value="LARA-LIKE N-TERMINAL DOMAIN-CONTAINING PROTEIN"/>
    <property type="match status" value="1"/>
</dbReference>
<dbReference type="InterPro" id="IPR048068">
    <property type="entry name" value="LarA-like"/>
</dbReference>
<reference evidence="2 3" key="1">
    <citation type="submission" date="2018-06" db="EMBL/GenBank/DDBJ databases">
        <title>Extensive metabolic versatility and redundancy in microbially diverse, dynamic hydrothermal sediments.</title>
        <authorList>
            <person name="Dombrowski N."/>
            <person name="Teske A."/>
            <person name="Baker B.J."/>
        </authorList>
    </citation>
    <scope>NUCLEOTIDE SEQUENCE [LARGE SCALE GENOMIC DNA]</scope>
    <source>
        <strain evidence="2">B34_G17</strain>
    </source>
</reference>
<name>A0A497F0U7_9CREN</name>
<dbReference type="InterPro" id="IPR043166">
    <property type="entry name" value="LarA-like_C"/>
</dbReference>
<dbReference type="Proteomes" id="UP000272051">
    <property type="component" value="Unassembled WGS sequence"/>
</dbReference>
<gene>
    <name evidence="2" type="ORF">DRJ33_02425</name>
</gene>
<accession>A0A497F0U7</accession>
<dbReference type="InterPro" id="IPR018657">
    <property type="entry name" value="LarA-like_N"/>
</dbReference>
<dbReference type="AlphaFoldDB" id="A0A497F0U7"/>
<organism evidence="2 3">
    <name type="scientific">Thermoproteota archaeon</name>
    <dbReference type="NCBI Taxonomy" id="2056631"/>
    <lineage>
        <taxon>Archaea</taxon>
        <taxon>Thermoproteota</taxon>
    </lineage>
</organism>
<dbReference type="Gene3D" id="3.40.50.11440">
    <property type="match status" value="1"/>
</dbReference>
<evidence type="ECO:0000313" key="3">
    <source>
        <dbReference type="Proteomes" id="UP000272051"/>
    </source>
</evidence>
<sequence>MPLTSYIDYEASILEAFERALPNYVRLEPKQIPSIRHALIDPFRMEKFANELLDSKPRRISLVVTDKTRPTPLRELLTMLLPNLVRQRQLDINVVFATGTHEMTLDDAVDLVGSDLSVKMHVHDASHDLHINLGKTPGGIPIELLSRVVESDAIVLIGMVIPHPWSGFSGGAKLLLPGISSRRSIVEHHLKYYAHPYTLPAIIEGNPFKAEIDFVGKQLEKYIEVYAVNVVAKRESSIYGAVGELFSSYENAVSLSRELYVSSIKDKYDVLVLDARPLNLNLYQSVKAVLNNVGIANKNSLIVLIASNNEGYGPVFEEALKCNEEEATEQLWKGRGNIVPYIVALHLKDKVRDKQVVILTKGITPASIENIKITNNLQEVLNEVLRRVKLGEKVALTYRAASTVYVAESR</sequence>
<proteinExistence type="predicted"/>
<comment type="caution">
    <text evidence="2">The sequence shown here is derived from an EMBL/GenBank/DDBJ whole genome shotgun (WGS) entry which is preliminary data.</text>
</comment>